<proteinExistence type="predicted"/>
<evidence type="ECO:0000313" key="2">
    <source>
        <dbReference type="Proteomes" id="UP000664620"/>
    </source>
</evidence>
<comment type="caution">
    <text evidence="1">The sequence shown here is derived from an EMBL/GenBank/DDBJ whole genome shotgun (WGS) entry which is preliminary data.</text>
</comment>
<gene>
    <name evidence="1" type="ORF">J4734_25570</name>
</gene>
<dbReference type="Proteomes" id="UP000664620">
    <property type="component" value="Unassembled WGS sequence"/>
</dbReference>
<organism evidence="1 2">
    <name type="scientific">Klebsiella pneumoniae</name>
    <dbReference type="NCBI Taxonomy" id="573"/>
    <lineage>
        <taxon>Bacteria</taxon>
        <taxon>Pseudomonadati</taxon>
        <taxon>Pseudomonadota</taxon>
        <taxon>Gammaproteobacteria</taxon>
        <taxon>Enterobacterales</taxon>
        <taxon>Enterobacteriaceae</taxon>
        <taxon>Klebsiella/Raoultella group</taxon>
        <taxon>Klebsiella</taxon>
        <taxon>Klebsiella pneumoniae complex</taxon>
    </lineage>
</organism>
<dbReference type="EMBL" id="JAGETO010000174">
    <property type="protein sequence ID" value="MBO2029637.1"/>
    <property type="molecule type" value="Genomic_DNA"/>
</dbReference>
<accession>A0A939NNL4</accession>
<sequence length="88" mass="10212">DILPIICKFKFIQKVIKQKSMLFKRFRGAAPASSIGKFENKVFAVFDGWVRRITVWSALSTQRSINQQHILFNTLLRNIVFTCRIALP</sequence>
<dbReference type="AlphaFoldDB" id="A0A939NNL4"/>
<name>A0A939NNL4_KLEPN</name>
<reference evidence="1" key="1">
    <citation type="submission" date="2021-03" db="EMBL/GenBank/DDBJ databases">
        <title>Molecular epidemiology and mechanisms of colistin and carbapenem resistance in Enterobacteriaceae from clinical isolates, the environment and porcine samples in Pretoria, South Africa.</title>
        <authorList>
            <person name="Bogoshi D."/>
            <person name="Mbelle N.M."/>
            <person name="Naidoo V."/>
            <person name="Osei Sekyere J."/>
        </authorList>
    </citation>
    <scope>NUCLEOTIDE SEQUENCE</scope>
    <source>
        <strain evidence="1">C034</strain>
    </source>
</reference>
<protein>
    <submittedName>
        <fullName evidence="1">Uncharacterized protein</fullName>
    </submittedName>
</protein>
<evidence type="ECO:0000313" key="1">
    <source>
        <dbReference type="EMBL" id="MBO2029637.1"/>
    </source>
</evidence>
<feature type="non-terminal residue" evidence="1">
    <location>
        <position position="1"/>
    </location>
</feature>